<dbReference type="AlphaFoldDB" id="X1A7G2"/>
<proteinExistence type="inferred from homology"/>
<keyword evidence="3 6" id="KW-0812">Transmembrane</keyword>
<name>X1A7G2_9ZZZZ</name>
<dbReference type="CDD" id="cd00386">
    <property type="entry name" value="Heme_Cu_Oxidase_III_like"/>
    <property type="match status" value="1"/>
</dbReference>
<dbReference type="PANTHER" id="PTHR11403:SF6">
    <property type="entry name" value="NITRIC OXIDE REDUCTASE SUBUNIT E"/>
    <property type="match status" value="1"/>
</dbReference>
<evidence type="ECO:0000256" key="2">
    <source>
        <dbReference type="ARBA" id="ARBA00010581"/>
    </source>
</evidence>
<accession>X1A7G2</accession>
<dbReference type="GO" id="GO:0004129">
    <property type="term" value="F:cytochrome-c oxidase activity"/>
    <property type="evidence" value="ECO:0007669"/>
    <property type="project" value="InterPro"/>
</dbReference>
<dbReference type="Pfam" id="PF00510">
    <property type="entry name" value="COX3"/>
    <property type="match status" value="1"/>
</dbReference>
<feature type="non-terminal residue" evidence="8">
    <location>
        <position position="215"/>
    </location>
</feature>
<protein>
    <recommendedName>
        <fullName evidence="7">Heme-copper oxidase subunit III family profile domain-containing protein</fullName>
    </recommendedName>
</protein>
<evidence type="ECO:0000256" key="1">
    <source>
        <dbReference type="ARBA" id="ARBA00004141"/>
    </source>
</evidence>
<keyword evidence="4 6" id="KW-1133">Transmembrane helix</keyword>
<organism evidence="8">
    <name type="scientific">marine sediment metagenome</name>
    <dbReference type="NCBI Taxonomy" id="412755"/>
    <lineage>
        <taxon>unclassified sequences</taxon>
        <taxon>metagenomes</taxon>
        <taxon>ecological metagenomes</taxon>
    </lineage>
</organism>
<feature type="transmembrane region" description="Helical" evidence="6">
    <location>
        <begin position="98"/>
        <end position="116"/>
    </location>
</feature>
<feature type="transmembrane region" description="Helical" evidence="6">
    <location>
        <begin position="27"/>
        <end position="47"/>
    </location>
</feature>
<dbReference type="InterPro" id="IPR000298">
    <property type="entry name" value="Cyt_c_oxidase-like_su3"/>
</dbReference>
<dbReference type="InterPro" id="IPR035973">
    <property type="entry name" value="Cyt_c_oxidase_su3-like_sf"/>
</dbReference>
<dbReference type="InterPro" id="IPR024791">
    <property type="entry name" value="Cyt_c/ubiquinol_Oxase_su3"/>
</dbReference>
<evidence type="ECO:0000256" key="6">
    <source>
        <dbReference type="SAM" id="Phobius"/>
    </source>
</evidence>
<keyword evidence="5 6" id="KW-0472">Membrane</keyword>
<feature type="domain" description="Heme-copper oxidase subunit III family profile" evidence="7">
    <location>
        <begin position="1"/>
        <end position="127"/>
    </location>
</feature>
<sequence length="215" mass="23787">MSDEHHGHLKLEYHPGMPMSNGKTCMWLFLSTEIMFFAGLIGTYIVLRFGAPAWPLPHEVHLSEPIGAFNTFVLICSSVSVVLALEAARLNRVGQAKAWIATTLVLGCIFLGVKAYEYKAKFSHGIYPQKPHSLIYEKPDLAYASMVRQTLEAYQVRLARVEEPSTDELDQLAVTGTLLRYFVRPAELTAAQSGTQQGQIALNQLAAAIMPHGDQ</sequence>
<dbReference type="PANTHER" id="PTHR11403">
    <property type="entry name" value="CYTOCHROME C OXIDASE SUBUNIT III"/>
    <property type="match status" value="1"/>
</dbReference>
<dbReference type="GO" id="GO:0016020">
    <property type="term" value="C:membrane"/>
    <property type="evidence" value="ECO:0007669"/>
    <property type="project" value="UniProtKB-SubCell"/>
</dbReference>
<dbReference type="PROSITE" id="PS50253">
    <property type="entry name" value="COX3"/>
    <property type="match status" value="1"/>
</dbReference>
<dbReference type="GO" id="GO:0019646">
    <property type="term" value="P:aerobic electron transport chain"/>
    <property type="evidence" value="ECO:0007669"/>
    <property type="project" value="InterPro"/>
</dbReference>
<comment type="caution">
    <text evidence="8">The sequence shown here is derived from an EMBL/GenBank/DDBJ whole genome shotgun (WGS) entry which is preliminary data.</text>
</comment>
<gene>
    <name evidence="8" type="ORF">S01H4_13626</name>
</gene>
<dbReference type="InterPro" id="IPR013833">
    <property type="entry name" value="Cyt_c_oxidase_su3_a-hlx"/>
</dbReference>
<comment type="subcellular location">
    <subcellularLocation>
        <location evidence="1">Membrane</location>
        <topology evidence="1">Multi-pass membrane protein</topology>
    </subcellularLocation>
</comment>
<evidence type="ECO:0000256" key="4">
    <source>
        <dbReference type="ARBA" id="ARBA00022989"/>
    </source>
</evidence>
<reference evidence="8" key="1">
    <citation type="journal article" date="2014" name="Front. Microbiol.">
        <title>High frequency of phylogenetically diverse reductive dehalogenase-homologous genes in deep subseafloor sedimentary metagenomes.</title>
        <authorList>
            <person name="Kawai M."/>
            <person name="Futagami T."/>
            <person name="Toyoda A."/>
            <person name="Takaki Y."/>
            <person name="Nishi S."/>
            <person name="Hori S."/>
            <person name="Arai W."/>
            <person name="Tsubouchi T."/>
            <person name="Morono Y."/>
            <person name="Uchiyama I."/>
            <person name="Ito T."/>
            <person name="Fujiyama A."/>
            <person name="Inagaki F."/>
            <person name="Takami H."/>
        </authorList>
    </citation>
    <scope>NUCLEOTIDE SEQUENCE</scope>
    <source>
        <strain evidence="8">Expedition CK06-06</strain>
    </source>
</reference>
<evidence type="ECO:0000313" key="8">
    <source>
        <dbReference type="EMBL" id="GAG56141.1"/>
    </source>
</evidence>
<feature type="transmembrane region" description="Helical" evidence="6">
    <location>
        <begin position="67"/>
        <end position="86"/>
    </location>
</feature>
<dbReference type="Gene3D" id="1.20.120.80">
    <property type="entry name" value="Cytochrome c oxidase, subunit III, four-helix bundle"/>
    <property type="match status" value="1"/>
</dbReference>
<dbReference type="EMBL" id="BART01005994">
    <property type="protein sequence ID" value="GAG56141.1"/>
    <property type="molecule type" value="Genomic_DNA"/>
</dbReference>
<dbReference type="SUPFAM" id="SSF81452">
    <property type="entry name" value="Cytochrome c oxidase subunit III-like"/>
    <property type="match status" value="1"/>
</dbReference>
<comment type="similarity">
    <text evidence="2">Belongs to the cytochrome c oxidase subunit 3 family.</text>
</comment>
<evidence type="ECO:0000256" key="5">
    <source>
        <dbReference type="ARBA" id="ARBA00023136"/>
    </source>
</evidence>
<evidence type="ECO:0000259" key="7">
    <source>
        <dbReference type="PROSITE" id="PS50253"/>
    </source>
</evidence>
<evidence type="ECO:0000256" key="3">
    <source>
        <dbReference type="ARBA" id="ARBA00022692"/>
    </source>
</evidence>